<gene>
    <name evidence="2" type="ORF">NR989_02385</name>
</gene>
<dbReference type="EMBL" id="CP102381">
    <property type="protein sequence ID" value="WEJ63119.1"/>
    <property type="molecule type" value="Genomic_DNA"/>
</dbReference>
<reference evidence="2 3" key="1">
    <citation type="submission" date="2022-06" db="EMBL/GenBank/DDBJ databases">
        <title>Thiomicrohabdus sp. nov, an obligately chemolithoautotrophic, sulfur-oxidizing bacterium isolated from beach of Guanyin Mountain. Amoy.</title>
        <authorList>
            <person name="Zhu H."/>
        </authorList>
    </citation>
    <scope>NUCLEOTIDE SEQUENCE [LARGE SCALE GENOMIC DNA]</scope>
    <source>
        <strain evidence="2 3">XGS-01</strain>
    </source>
</reference>
<dbReference type="Gene3D" id="2.40.160.20">
    <property type="match status" value="1"/>
</dbReference>
<evidence type="ECO:0000313" key="3">
    <source>
        <dbReference type="Proteomes" id="UP001222275"/>
    </source>
</evidence>
<proteinExistence type="predicted"/>
<accession>A0ABY8CAY1</accession>
<keyword evidence="1" id="KW-0732">Signal</keyword>
<dbReference type="GO" id="GO:0016787">
    <property type="term" value="F:hydrolase activity"/>
    <property type="evidence" value="ECO:0007669"/>
    <property type="project" value="UniProtKB-KW"/>
</dbReference>
<dbReference type="SUPFAM" id="SSF56925">
    <property type="entry name" value="OMPA-like"/>
    <property type="match status" value="1"/>
</dbReference>
<dbReference type="InterPro" id="IPR011250">
    <property type="entry name" value="OMP/PagP_B-barrel"/>
</dbReference>
<evidence type="ECO:0000256" key="1">
    <source>
        <dbReference type="SAM" id="SignalP"/>
    </source>
</evidence>
<evidence type="ECO:0000313" key="2">
    <source>
        <dbReference type="EMBL" id="WEJ63119.1"/>
    </source>
</evidence>
<feature type="signal peptide" evidence="1">
    <location>
        <begin position="1"/>
        <end position="28"/>
    </location>
</feature>
<feature type="chain" id="PRO_5046722962" evidence="1">
    <location>
        <begin position="29"/>
        <end position="219"/>
    </location>
</feature>
<organism evidence="2 3">
    <name type="scientific">Thiomicrorhabdus lithotrophica</name>
    <dbReference type="NCBI Taxonomy" id="2949997"/>
    <lineage>
        <taxon>Bacteria</taxon>
        <taxon>Pseudomonadati</taxon>
        <taxon>Pseudomonadota</taxon>
        <taxon>Gammaproteobacteria</taxon>
        <taxon>Thiotrichales</taxon>
        <taxon>Piscirickettsiaceae</taxon>
        <taxon>Thiomicrorhabdus</taxon>
    </lineage>
</organism>
<name>A0ABY8CAY1_9GAMM</name>
<sequence>MQNSKTIFSTVLSTLIIASTLTPATSHAENSNNGPMSLAILGALGSLGLACYQGTAPCVLRPHINTDELTFSADAGTDNKLNHARIAIGADWDEKVFDANNWEVVGRWDFSLHGWNSDEKNIANDSGYIIGFTPVFHYQLKNFAYTPFIEMGGGPHILSDIEIENENKSTQFQFGSIFGLGVKRDAFEISYRYLHISNAGIEMPNPGTDIHNIHVGYHF</sequence>
<keyword evidence="2" id="KW-0378">Hydrolase</keyword>
<dbReference type="InterPro" id="IPR018550">
    <property type="entry name" value="Lipid-A_deacylase-rel"/>
</dbReference>
<dbReference type="Proteomes" id="UP001222275">
    <property type="component" value="Chromosome"/>
</dbReference>
<dbReference type="RefSeq" id="WP_275595372.1">
    <property type="nucleotide sequence ID" value="NZ_CP102381.1"/>
</dbReference>
<dbReference type="Pfam" id="PF09411">
    <property type="entry name" value="PagL"/>
    <property type="match status" value="1"/>
</dbReference>
<keyword evidence="3" id="KW-1185">Reference proteome</keyword>
<protein>
    <submittedName>
        <fullName evidence="2">Acyloxyacyl hydrolase</fullName>
    </submittedName>
</protein>